<sequence>MNAAKTDDGEAEADERDDSGDRHAAWASRNGTRRFSLVGLPKGLIGKWKAIHRTLRTEDHPADLDPTFRSVRRAMKKGQWKRALIMLGAFSKGDRLTTRREEQTDCWGGTYTATAAIVNPRTGNEILLRPVRWQLVDKKSETESGLSIVTNSPREDFETVADSPSHALAGMEGIGKEGKNASGLQDFDGWRAMMKHRRAERAAA</sequence>
<feature type="region of interest" description="Disordered" evidence="1">
    <location>
        <begin position="1"/>
        <end position="25"/>
    </location>
</feature>
<evidence type="ECO:0000313" key="3">
    <source>
        <dbReference type="Proteomes" id="UP000011744"/>
    </source>
</evidence>
<evidence type="ECO:0000256" key="1">
    <source>
        <dbReference type="SAM" id="MobiDB-lite"/>
    </source>
</evidence>
<dbReference type="RefSeq" id="WP_008621357.1">
    <property type="nucleotide sequence ID" value="NZ_AONQ01000086.1"/>
</dbReference>
<organism evidence="2 3">
    <name type="scientific">Paramagnetospirillum caucaseum</name>
    <dbReference type="NCBI Taxonomy" id="1244869"/>
    <lineage>
        <taxon>Bacteria</taxon>
        <taxon>Pseudomonadati</taxon>
        <taxon>Pseudomonadota</taxon>
        <taxon>Alphaproteobacteria</taxon>
        <taxon>Rhodospirillales</taxon>
        <taxon>Magnetospirillaceae</taxon>
        <taxon>Paramagnetospirillum</taxon>
    </lineage>
</organism>
<gene>
    <name evidence="2" type="ORF">H261_20447</name>
</gene>
<feature type="compositionally biased region" description="Acidic residues" evidence="1">
    <location>
        <begin position="9"/>
        <end position="18"/>
    </location>
</feature>
<name>M2Y4N8_9PROT</name>
<accession>M2Y4N8</accession>
<reference evidence="2 3" key="1">
    <citation type="journal article" date="2014" name="Genome Announc.">
        <title>Draft Genome Sequence of Magnetospirillum sp. Strain SO-1, a Freshwater Magnetotactic Bacterium Isolated from the Ol'khovka River, Russia.</title>
        <authorList>
            <person name="Grouzdev D.S."/>
            <person name="Dziuba M.V."/>
            <person name="Sukhacheva M.S."/>
            <person name="Mardanov A.V."/>
            <person name="Beletskiy A.V."/>
            <person name="Kuznetsov B.B."/>
            <person name="Skryabin K.G."/>
        </authorList>
    </citation>
    <scope>NUCLEOTIDE SEQUENCE [LARGE SCALE GENOMIC DNA]</scope>
    <source>
        <strain evidence="2 3">SO-1</strain>
    </source>
</reference>
<dbReference type="Proteomes" id="UP000011744">
    <property type="component" value="Unassembled WGS sequence"/>
</dbReference>
<dbReference type="AlphaFoldDB" id="M2Y4N8"/>
<comment type="caution">
    <text evidence="2">The sequence shown here is derived from an EMBL/GenBank/DDBJ whole genome shotgun (WGS) entry which is preliminary data.</text>
</comment>
<protein>
    <submittedName>
        <fullName evidence="2">Uncharacterized protein</fullName>
    </submittedName>
</protein>
<keyword evidence="3" id="KW-1185">Reference proteome</keyword>
<proteinExistence type="predicted"/>
<dbReference type="EMBL" id="AONQ01000086">
    <property type="protein sequence ID" value="EME68051.1"/>
    <property type="molecule type" value="Genomic_DNA"/>
</dbReference>
<evidence type="ECO:0000313" key="2">
    <source>
        <dbReference type="EMBL" id="EME68051.1"/>
    </source>
</evidence>